<feature type="domain" description="HTH araC/xylS-type" evidence="3">
    <location>
        <begin position="16"/>
        <end position="114"/>
    </location>
</feature>
<keyword evidence="2" id="KW-0804">Transcription</keyword>
<reference evidence="4 5" key="2">
    <citation type="journal article" date="2016" name="Genome Announc.">
        <title>Draft Genome Sequence of a Biocontrol Rhizobacterium, Chryseobacterium kwangjuense Strain KJ1R5, Isolated from Pepper (Capsicum annuum).</title>
        <authorList>
            <person name="Jeong J.J."/>
            <person name="Park H."/>
            <person name="Park B.H."/>
            <person name="Mannaa M."/>
            <person name="Sang M.K."/>
            <person name="Choi I.G."/>
            <person name="Kim K.D."/>
        </authorList>
    </citation>
    <scope>NUCLEOTIDE SEQUENCE [LARGE SCALE GENOMIC DNA]</scope>
    <source>
        <strain evidence="4 5">KJ1R5</strain>
    </source>
</reference>
<dbReference type="InterPro" id="IPR011256">
    <property type="entry name" value="Reg_factor_effector_dom_sf"/>
</dbReference>
<dbReference type="Pfam" id="PF12833">
    <property type="entry name" value="HTH_18"/>
    <property type="match status" value="1"/>
</dbReference>
<keyword evidence="1" id="KW-0805">Transcription regulation</keyword>
<dbReference type="RefSeq" id="WP_062649910.1">
    <property type="nucleotide sequence ID" value="NZ_LPUR01000001.1"/>
</dbReference>
<comment type="caution">
    <text evidence="4">The sequence shown here is derived from an EMBL/GenBank/DDBJ whole genome shotgun (WGS) entry which is preliminary data.</text>
</comment>
<dbReference type="InterPro" id="IPR050908">
    <property type="entry name" value="SmbC-like"/>
</dbReference>
<dbReference type="InterPro" id="IPR018060">
    <property type="entry name" value="HTH_AraC"/>
</dbReference>
<dbReference type="EMBL" id="LPUR01000001">
    <property type="protein sequence ID" value="KXH85754.1"/>
    <property type="molecule type" value="Genomic_DNA"/>
</dbReference>
<protein>
    <submittedName>
        <fullName evidence="4">Transcription activator effector-binding protein</fullName>
    </submittedName>
</protein>
<dbReference type="GO" id="GO:0003700">
    <property type="term" value="F:DNA-binding transcription factor activity"/>
    <property type="evidence" value="ECO:0007669"/>
    <property type="project" value="InterPro"/>
</dbReference>
<dbReference type="Gene3D" id="1.10.10.60">
    <property type="entry name" value="Homeodomain-like"/>
    <property type="match status" value="2"/>
</dbReference>
<evidence type="ECO:0000313" key="5">
    <source>
        <dbReference type="Proteomes" id="UP000070513"/>
    </source>
</evidence>
<evidence type="ECO:0000259" key="3">
    <source>
        <dbReference type="PROSITE" id="PS01124"/>
    </source>
</evidence>
<dbReference type="PANTHER" id="PTHR40055:SF1">
    <property type="entry name" value="TRANSCRIPTIONAL REGULATOR YGIV-RELATED"/>
    <property type="match status" value="1"/>
</dbReference>
<dbReference type="PANTHER" id="PTHR40055">
    <property type="entry name" value="TRANSCRIPTIONAL REGULATOR YGIV-RELATED"/>
    <property type="match status" value="1"/>
</dbReference>
<dbReference type="SMART" id="SM00342">
    <property type="entry name" value="HTH_ARAC"/>
    <property type="match status" value="1"/>
</dbReference>
<dbReference type="InterPro" id="IPR029442">
    <property type="entry name" value="GyrI-like"/>
</dbReference>
<dbReference type="AlphaFoldDB" id="A0A135WLG0"/>
<dbReference type="OrthoDB" id="9816011at2"/>
<evidence type="ECO:0000256" key="2">
    <source>
        <dbReference type="ARBA" id="ARBA00023163"/>
    </source>
</evidence>
<dbReference type="PROSITE" id="PS01124">
    <property type="entry name" value="HTH_ARAC_FAMILY_2"/>
    <property type="match status" value="1"/>
</dbReference>
<accession>A0A135WLG0</accession>
<evidence type="ECO:0000313" key="4">
    <source>
        <dbReference type="EMBL" id="KXH85754.1"/>
    </source>
</evidence>
<dbReference type="Pfam" id="PF06445">
    <property type="entry name" value="GyrI-like"/>
    <property type="match status" value="1"/>
</dbReference>
<proteinExistence type="predicted"/>
<evidence type="ECO:0000256" key="1">
    <source>
        <dbReference type="ARBA" id="ARBA00023015"/>
    </source>
</evidence>
<dbReference type="SUPFAM" id="SSF55136">
    <property type="entry name" value="Probable bacterial effector-binding domain"/>
    <property type="match status" value="1"/>
</dbReference>
<dbReference type="InterPro" id="IPR010499">
    <property type="entry name" value="AraC_E-bd"/>
</dbReference>
<dbReference type="Proteomes" id="UP000070513">
    <property type="component" value="Unassembled WGS sequence"/>
</dbReference>
<dbReference type="SUPFAM" id="SSF46689">
    <property type="entry name" value="Homeodomain-like"/>
    <property type="match status" value="2"/>
</dbReference>
<dbReference type="Gene3D" id="3.20.80.10">
    <property type="entry name" value="Regulatory factor, effector binding domain"/>
    <property type="match status" value="1"/>
</dbReference>
<dbReference type="GO" id="GO:0043565">
    <property type="term" value="F:sequence-specific DNA binding"/>
    <property type="evidence" value="ECO:0007669"/>
    <property type="project" value="InterPro"/>
</dbReference>
<name>A0A135WLG0_9FLAO</name>
<reference evidence="5" key="1">
    <citation type="submission" date="2015-12" db="EMBL/GenBank/DDBJ databases">
        <title>Genome sequence of a biocontrol rhizobacterium Chryseobacterium kwangjuense strain KJ1R5 isolated from pepper (Capsicum annuum L.).</title>
        <authorList>
            <person name="Jeong J.-J."/>
            <person name="Park H."/>
            <person name="Mannaa M."/>
            <person name="Sang M.K."/>
            <person name="Choi I.-G."/>
            <person name="Kim K.D."/>
        </authorList>
    </citation>
    <scope>NUCLEOTIDE SEQUENCE [LARGE SCALE GENOMIC DNA]</scope>
    <source>
        <strain evidence="5">KJ1R5</strain>
    </source>
</reference>
<organism evidence="4 5">
    <name type="scientific">Chryseobacterium kwangjuense</name>
    <dbReference type="NCBI Taxonomy" id="267125"/>
    <lineage>
        <taxon>Bacteria</taxon>
        <taxon>Pseudomonadati</taxon>
        <taxon>Bacteroidota</taxon>
        <taxon>Flavobacteriia</taxon>
        <taxon>Flavobacteriales</taxon>
        <taxon>Weeksellaceae</taxon>
        <taxon>Chryseobacterium group</taxon>
        <taxon>Chryseobacterium</taxon>
    </lineage>
</organism>
<dbReference type="InterPro" id="IPR009057">
    <property type="entry name" value="Homeodomain-like_sf"/>
</dbReference>
<dbReference type="SMART" id="SM00871">
    <property type="entry name" value="AraC_E_bind"/>
    <property type="match status" value="1"/>
</dbReference>
<sequence length="271" mass="32201">MINLSGNVQIHFNEIQKIVDHIEEHFDREITADEIERLSQYSYRNFQRIFFKIFNETISGFQKRLRLEKSYKKLIYTTDKISDIAWEVGYLNIQSFSKAFKKQYRLSPVEARKQKQEIFKAFIDSETSDFRYEIKYKDAVSVYGIFIKAKDYNNHEINDLWDVIERENRDSFSAYGIIRDQPLITGGSHCRYGAAISKEGSGLRKMDIFGGKYIRFAHYGSFDTILETYRSFYRFWLTQPDLLLDNSDVIEEYLQADTGENITYIYFPLYS</sequence>
<gene>
    <name evidence="4" type="ORF">AU378_08430</name>
</gene>